<comment type="function">
    <text evidence="12">Removal of H(2)O(2), oxidation of toxic reductants, biosynthesis and degradation of lignin, suberization, auxin catabolism, response to environmental stresses such as wounding, pathogen attack and oxidative stress.</text>
</comment>
<dbReference type="InterPro" id="IPR002016">
    <property type="entry name" value="Haem_peroxidase"/>
</dbReference>
<evidence type="ECO:0000313" key="14">
    <source>
        <dbReference type="Proteomes" id="UP001652660"/>
    </source>
</evidence>
<comment type="subcellular location">
    <subcellularLocation>
        <location evidence="12">Secreted</location>
    </subcellularLocation>
</comment>
<dbReference type="GeneID" id="140006505"/>
<keyword evidence="8 12" id="KW-0560">Oxidoreductase</keyword>
<comment type="cofactor">
    <cofactor evidence="12">
        <name>heme b</name>
        <dbReference type="ChEBI" id="CHEBI:60344"/>
    </cofactor>
    <text evidence="12">Binds 1 heme b (iron(II)-protoporphyrin IX) group per subunit.</text>
</comment>
<evidence type="ECO:0000313" key="15">
    <source>
        <dbReference type="RefSeq" id="XP_071904585.1"/>
    </source>
</evidence>
<evidence type="ECO:0000256" key="4">
    <source>
        <dbReference type="ARBA" id="ARBA00022559"/>
    </source>
</evidence>
<proteinExistence type="inferred from homology"/>
<dbReference type="Proteomes" id="UP001652660">
    <property type="component" value="Chromosome 1c"/>
</dbReference>
<name>A0ABM4UBD0_COFAR</name>
<organism evidence="14 15">
    <name type="scientific">Coffea arabica</name>
    <name type="common">Arabian coffee</name>
    <dbReference type="NCBI Taxonomy" id="13443"/>
    <lineage>
        <taxon>Eukaryota</taxon>
        <taxon>Viridiplantae</taxon>
        <taxon>Streptophyta</taxon>
        <taxon>Embryophyta</taxon>
        <taxon>Tracheophyta</taxon>
        <taxon>Spermatophyta</taxon>
        <taxon>Magnoliopsida</taxon>
        <taxon>eudicotyledons</taxon>
        <taxon>Gunneridae</taxon>
        <taxon>Pentapetalae</taxon>
        <taxon>asterids</taxon>
        <taxon>lamiids</taxon>
        <taxon>Gentianales</taxon>
        <taxon>Rubiaceae</taxon>
        <taxon>Ixoroideae</taxon>
        <taxon>Gardenieae complex</taxon>
        <taxon>Bertiereae - Coffeeae clade</taxon>
        <taxon>Coffeeae</taxon>
        <taxon>Coffea</taxon>
    </lineage>
</organism>
<dbReference type="PROSITE" id="PS50873">
    <property type="entry name" value="PEROXIDASE_4"/>
    <property type="match status" value="1"/>
</dbReference>
<dbReference type="Gene3D" id="1.10.420.10">
    <property type="entry name" value="Peroxidase, domain 2"/>
    <property type="match status" value="1"/>
</dbReference>
<keyword evidence="14" id="KW-1185">Reference proteome</keyword>
<dbReference type="PANTHER" id="PTHR31235">
    <property type="entry name" value="PEROXIDASE 25-RELATED"/>
    <property type="match status" value="1"/>
</dbReference>
<evidence type="ECO:0000256" key="12">
    <source>
        <dbReference type="RuleBase" id="RU362060"/>
    </source>
</evidence>
<keyword evidence="11" id="KW-0325">Glycoprotein</keyword>
<dbReference type="Pfam" id="PF00141">
    <property type="entry name" value="peroxidase"/>
    <property type="match status" value="1"/>
</dbReference>
<keyword evidence="12" id="KW-0964">Secreted</keyword>
<dbReference type="InterPro" id="IPR019793">
    <property type="entry name" value="Peroxidases_heam-ligand_BS"/>
</dbReference>
<dbReference type="InterPro" id="IPR019794">
    <property type="entry name" value="Peroxidases_AS"/>
</dbReference>
<dbReference type="InterPro" id="IPR010255">
    <property type="entry name" value="Haem_peroxidase_sf"/>
</dbReference>
<dbReference type="PRINTS" id="PR00458">
    <property type="entry name" value="PEROXIDASE"/>
</dbReference>
<dbReference type="CDD" id="cd00693">
    <property type="entry name" value="secretory_peroxidase"/>
    <property type="match status" value="1"/>
</dbReference>
<keyword evidence="4 12" id="KW-0575">Peroxidase</keyword>
<comment type="similarity">
    <text evidence="12">Belongs to the peroxidase family. Classical plant (class III) peroxidase subfamily.</text>
</comment>
<dbReference type="RefSeq" id="XP_071904585.1">
    <property type="nucleotide sequence ID" value="XM_072048484.1"/>
</dbReference>
<evidence type="ECO:0000256" key="11">
    <source>
        <dbReference type="ARBA" id="ARBA00023180"/>
    </source>
</evidence>
<evidence type="ECO:0000256" key="10">
    <source>
        <dbReference type="ARBA" id="ARBA00023157"/>
    </source>
</evidence>
<protein>
    <recommendedName>
        <fullName evidence="3 12">Peroxidase</fullName>
        <ecNumber evidence="3 12">1.11.1.7</ecNumber>
    </recommendedName>
</protein>
<keyword evidence="10" id="KW-1015">Disulfide bond</keyword>
<sequence>MKLCHVLTFLGAFLTSFVLGGRGGLVSSLLGEVSSVLGHLLVDNCYQTSCPQAQEIVREITWSHTSKNSALAAKLLRMHFHDCFVRGCDGSILLNSTADNTAEKDAIPNLSLAGFDVIDEIKRKLESECEKTVSCADILALAARDAVSYQFGKSMWDVKTGRKDGKISRDTEALANLPSPLSSFSTLKQRFSSKGLSVRDLVVLSGGHTIGIGHCNLFSNRLYNFTGKGDQDPSLNSTYASFLKTKCPNLAATSQVDMDPGSAQNFDPHYFVGLKQNSGMFQSDAALLTDAEARQYVDLLVDPKVFNAEFAKSMLNMGAILTGNGGEIRRDCRVVNS</sequence>
<comment type="catalytic activity">
    <reaction evidence="1 12">
        <text>2 a phenolic donor + H2O2 = 2 a phenolic radical donor + 2 H2O</text>
        <dbReference type="Rhea" id="RHEA:56136"/>
        <dbReference type="ChEBI" id="CHEBI:15377"/>
        <dbReference type="ChEBI" id="CHEBI:16240"/>
        <dbReference type="ChEBI" id="CHEBI:139520"/>
        <dbReference type="ChEBI" id="CHEBI:139521"/>
        <dbReference type="EC" id="1.11.1.7"/>
    </reaction>
</comment>
<reference evidence="15" key="2">
    <citation type="submission" date="2025-08" db="UniProtKB">
        <authorList>
            <consortium name="RefSeq"/>
        </authorList>
    </citation>
    <scope>IDENTIFICATION</scope>
    <source>
        <tissue evidence="15">Leaves</tissue>
    </source>
</reference>
<keyword evidence="9 12" id="KW-0408">Iron</keyword>
<comment type="cofactor">
    <cofactor evidence="12">
        <name>Ca(2+)</name>
        <dbReference type="ChEBI" id="CHEBI:29108"/>
    </cofactor>
    <text evidence="12">Binds 2 calcium ions per subunit.</text>
</comment>
<evidence type="ECO:0000256" key="6">
    <source>
        <dbReference type="ARBA" id="ARBA00022723"/>
    </source>
</evidence>
<dbReference type="EC" id="1.11.1.7" evidence="3 12"/>
<keyword evidence="12" id="KW-0376">Hydrogen peroxide</keyword>
<dbReference type="SUPFAM" id="SSF48113">
    <property type="entry name" value="Heme-dependent peroxidases"/>
    <property type="match status" value="1"/>
</dbReference>
<feature type="domain" description="Plant heme peroxidase family profile" evidence="13">
    <location>
        <begin position="40"/>
        <end position="336"/>
    </location>
</feature>
<keyword evidence="6 12" id="KW-0479">Metal-binding</keyword>
<keyword evidence="7 12" id="KW-0106">Calcium</keyword>
<reference evidence="14" key="1">
    <citation type="journal article" date="2025" name="Foods">
        <title>Unveiling the Microbial Signatures of Arabica Coffee Cherries: Insights into Ripeness Specific Diversity, Functional Traits, and Implications for Quality and Safety.</title>
        <authorList>
            <consortium name="RefSeq"/>
            <person name="Tenea G.N."/>
            <person name="Cifuentes V."/>
            <person name="Reyes P."/>
            <person name="Cevallos-Vallejos M."/>
        </authorList>
    </citation>
    <scope>NUCLEOTIDE SEQUENCE [LARGE SCALE GENOMIC DNA]</scope>
</reference>
<keyword evidence="5 12" id="KW-0349">Heme</keyword>
<feature type="signal peptide" evidence="12">
    <location>
        <begin position="1"/>
        <end position="20"/>
    </location>
</feature>
<dbReference type="PRINTS" id="PR00461">
    <property type="entry name" value="PLPEROXIDASE"/>
</dbReference>
<comment type="similarity">
    <text evidence="2">Belongs to the peroxidase family. Ascorbate peroxidase subfamily.</text>
</comment>
<keyword evidence="12" id="KW-0732">Signal</keyword>
<dbReference type="InterPro" id="IPR033905">
    <property type="entry name" value="Secretory_peroxidase"/>
</dbReference>
<accession>A0ABM4UBD0</accession>
<evidence type="ECO:0000256" key="7">
    <source>
        <dbReference type="ARBA" id="ARBA00022837"/>
    </source>
</evidence>
<evidence type="ECO:0000256" key="2">
    <source>
        <dbReference type="ARBA" id="ARBA00006873"/>
    </source>
</evidence>
<feature type="chain" id="PRO_5045002951" description="Peroxidase" evidence="12">
    <location>
        <begin position="21"/>
        <end position="337"/>
    </location>
</feature>
<gene>
    <name evidence="15" type="primary">LOC140006505</name>
</gene>
<evidence type="ECO:0000259" key="13">
    <source>
        <dbReference type="PROSITE" id="PS50873"/>
    </source>
</evidence>
<dbReference type="PROSITE" id="PS00436">
    <property type="entry name" value="PEROXIDASE_2"/>
    <property type="match status" value="1"/>
</dbReference>
<evidence type="ECO:0000256" key="9">
    <source>
        <dbReference type="ARBA" id="ARBA00023004"/>
    </source>
</evidence>
<evidence type="ECO:0000256" key="1">
    <source>
        <dbReference type="ARBA" id="ARBA00000189"/>
    </source>
</evidence>
<dbReference type="Gene3D" id="1.10.520.10">
    <property type="match status" value="1"/>
</dbReference>
<evidence type="ECO:0000256" key="3">
    <source>
        <dbReference type="ARBA" id="ARBA00012313"/>
    </source>
</evidence>
<dbReference type="InterPro" id="IPR000823">
    <property type="entry name" value="Peroxidase_pln"/>
</dbReference>
<evidence type="ECO:0000256" key="5">
    <source>
        <dbReference type="ARBA" id="ARBA00022617"/>
    </source>
</evidence>
<evidence type="ECO:0000256" key="8">
    <source>
        <dbReference type="ARBA" id="ARBA00023002"/>
    </source>
</evidence>
<dbReference type="PROSITE" id="PS00435">
    <property type="entry name" value="PEROXIDASE_1"/>
    <property type="match status" value="1"/>
</dbReference>